<reference evidence="3 4" key="1">
    <citation type="submission" date="2019-06" db="EMBL/GenBank/DDBJ databases">
        <title>Description of Kitasatospora acidophila sp. nov. isolated from pine grove soil, and reclassification of Streptomyces novaecaesareae to Kitasatospora novaeceasareae comb. nov.</title>
        <authorList>
            <person name="Kim M.J."/>
        </authorList>
    </citation>
    <scope>NUCLEOTIDE SEQUENCE [LARGE SCALE GENOMIC DNA]</scope>
    <source>
        <strain evidence="3 4">MMS16-CNU292</strain>
    </source>
</reference>
<gene>
    <name evidence="3" type="ORF">E6W39_29670</name>
</gene>
<organism evidence="3 4">
    <name type="scientific">Kitasatospora acidiphila</name>
    <dbReference type="NCBI Taxonomy" id="2567942"/>
    <lineage>
        <taxon>Bacteria</taxon>
        <taxon>Bacillati</taxon>
        <taxon>Actinomycetota</taxon>
        <taxon>Actinomycetes</taxon>
        <taxon>Kitasatosporales</taxon>
        <taxon>Streptomycetaceae</taxon>
        <taxon>Kitasatospora</taxon>
    </lineage>
</organism>
<dbReference type="PANTHER" id="PTHR43187:SF1">
    <property type="entry name" value="GLUTAMINE AMIDOTRANSFERASE DUG3-RELATED"/>
    <property type="match status" value="1"/>
</dbReference>
<accession>A0A540W9E4</accession>
<name>A0A540W9E4_9ACTN</name>
<dbReference type="GO" id="GO:0016740">
    <property type="term" value="F:transferase activity"/>
    <property type="evidence" value="ECO:0007669"/>
    <property type="project" value="UniProtKB-KW"/>
</dbReference>
<feature type="domain" description="Glutamine amidotransferase type-2" evidence="2">
    <location>
        <begin position="2"/>
        <end position="286"/>
    </location>
</feature>
<dbReference type="RefSeq" id="WP_141636108.1">
    <property type="nucleotide sequence ID" value="NZ_VIGB01000003.1"/>
</dbReference>
<dbReference type="InterPro" id="IPR052373">
    <property type="entry name" value="Gamma-glu_amide_hydrolase"/>
</dbReference>
<evidence type="ECO:0000313" key="4">
    <source>
        <dbReference type="Proteomes" id="UP000319103"/>
    </source>
</evidence>
<sequence length="286" mass="31730">MCRWLAYSGTPILLDELIYKPEHSLIDQSRHSRLGAETTNGDGFGVGWYTDPAVGPLDPDETPAVFHGVGPAWSNRNLHDLASHVRSHLFFAHIRAATGTGTATQESNCHPFRYKQWLWMHNGLINRFHEIRRELMLAVDPSLFPSIEGTTDSETMFYLALTLGMENDVPGAVERMIGLVEATAARHGIPNAINMTVAVSDGDRLWAFRYSTERATRSLFYSTDVDSLRALHPEVGTLRLVSDETRIVVSEPLGALSGAWNPVPECSYGCIRDGQDEMHELVPQAA</sequence>
<dbReference type="AlphaFoldDB" id="A0A540W9E4"/>
<dbReference type="OrthoDB" id="9804310at2"/>
<dbReference type="SUPFAM" id="SSF56235">
    <property type="entry name" value="N-terminal nucleophile aminohydrolases (Ntn hydrolases)"/>
    <property type="match status" value="1"/>
</dbReference>
<evidence type="ECO:0000259" key="2">
    <source>
        <dbReference type="PROSITE" id="PS51278"/>
    </source>
</evidence>
<keyword evidence="1 3" id="KW-0315">Glutamine amidotransferase</keyword>
<keyword evidence="4" id="KW-1185">Reference proteome</keyword>
<proteinExistence type="predicted"/>
<dbReference type="Proteomes" id="UP000319103">
    <property type="component" value="Unassembled WGS sequence"/>
</dbReference>
<evidence type="ECO:0000313" key="3">
    <source>
        <dbReference type="EMBL" id="TQF05636.1"/>
    </source>
</evidence>
<dbReference type="PROSITE" id="PS51278">
    <property type="entry name" value="GATASE_TYPE_2"/>
    <property type="match status" value="1"/>
</dbReference>
<dbReference type="PANTHER" id="PTHR43187">
    <property type="entry name" value="GLUTAMINE AMIDOTRANSFERASE DUG3-RELATED"/>
    <property type="match status" value="1"/>
</dbReference>
<dbReference type="InterPro" id="IPR026869">
    <property type="entry name" value="EgtC-like"/>
</dbReference>
<dbReference type="Pfam" id="PF13230">
    <property type="entry name" value="GATase_4"/>
    <property type="match status" value="1"/>
</dbReference>
<protein>
    <submittedName>
        <fullName evidence="3">Class II glutamine amidotransferase</fullName>
    </submittedName>
</protein>
<dbReference type="Gene3D" id="3.60.20.10">
    <property type="entry name" value="Glutamine Phosphoribosylpyrophosphate, subunit 1, domain 1"/>
    <property type="match status" value="1"/>
</dbReference>
<dbReference type="InterPro" id="IPR017932">
    <property type="entry name" value="GATase_2_dom"/>
</dbReference>
<evidence type="ECO:0000256" key="1">
    <source>
        <dbReference type="ARBA" id="ARBA00022962"/>
    </source>
</evidence>
<dbReference type="EMBL" id="VIGB01000003">
    <property type="protein sequence ID" value="TQF05636.1"/>
    <property type="molecule type" value="Genomic_DNA"/>
</dbReference>
<dbReference type="CDD" id="cd01908">
    <property type="entry name" value="YafJ"/>
    <property type="match status" value="1"/>
</dbReference>
<dbReference type="InterPro" id="IPR029055">
    <property type="entry name" value="Ntn_hydrolases_N"/>
</dbReference>
<comment type="caution">
    <text evidence="3">The sequence shown here is derived from an EMBL/GenBank/DDBJ whole genome shotgun (WGS) entry which is preliminary data.</text>
</comment>
<keyword evidence="3" id="KW-0808">Transferase</keyword>